<name>A0A090Q055_9FLAO</name>
<dbReference type="Pfam" id="PF14121">
    <property type="entry name" value="Porin_10"/>
    <property type="match status" value="1"/>
</dbReference>
<evidence type="ECO:0000256" key="1">
    <source>
        <dbReference type="SAM" id="SignalP"/>
    </source>
</evidence>
<protein>
    <recommendedName>
        <fullName evidence="4">Porin</fullName>
    </recommendedName>
</protein>
<dbReference type="RefSeq" id="WP_042277707.1">
    <property type="nucleotide sequence ID" value="NZ_BBML01000002.1"/>
</dbReference>
<dbReference type="EMBL" id="BBML01000002">
    <property type="protein sequence ID" value="GAK96420.1"/>
    <property type="molecule type" value="Genomic_DNA"/>
</dbReference>
<dbReference type="AlphaFoldDB" id="A0A090Q055"/>
<dbReference type="InterPro" id="IPR025631">
    <property type="entry name" value="Porin_10"/>
</dbReference>
<feature type="signal peptide" evidence="1">
    <location>
        <begin position="1"/>
        <end position="17"/>
    </location>
</feature>
<evidence type="ECO:0000313" key="3">
    <source>
        <dbReference type="Proteomes" id="UP000029221"/>
    </source>
</evidence>
<gene>
    <name evidence="2" type="ORF">JCM19294_1933</name>
</gene>
<proteinExistence type="predicted"/>
<organism evidence="2 3">
    <name type="scientific">Nonlabens tegetincola</name>
    <dbReference type="NCBI Taxonomy" id="323273"/>
    <lineage>
        <taxon>Bacteria</taxon>
        <taxon>Pseudomonadati</taxon>
        <taxon>Bacteroidota</taxon>
        <taxon>Flavobacteriia</taxon>
        <taxon>Flavobacteriales</taxon>
        <taxon>Flavobacteriaceae</taxon>
        <taxon>Nonlabens</taxon>
    </lineage>
</organism>
<sequence length="660" mass="76120">MRFLLFLLLAFPVLSIAQEKELISAGEVRTSDRFTSLNGDQNTDQPGVQVKGDKPPITDYLIISAQRDTTHVDTTLHIYKDYKFNYLRKDNFELQPFHNVGQPYNELGKSYSLNTLTPSMGARARHTGYLEVQDMQYYRVPTPLTDLYFKTAVNQGQQLDATFTSNISPQFNFSIGYKGVRSAGDYARTLTSTGIFKFTANYVSKNKKYKAIAHTTFQDLSNQENGGIVASAVQGFIDNDEDFDDRGRLDPNLENAEGTLNGRRFYINHEYEFLGKKDSTSFYSARLYNEMFYEDKFYRFEQSSPDEEFLGNAFGNAINDKTDFEQGDIEVGLLYDHHLLGHLKAGFTRQAYNYGYNRVLDFGTSSITNRLKGETYQLSGTFSKNYKGFDIQGDGGVILFGDLTGQFLNASASYDFKLFKLSASLDLSSQSPNFNALLFQSDYENYNWQNAFDNIEKQQFSIDLKSDKLLDAQLSITRIQDYVYFTENQLLDSDLNTVGYNAAPQQFDSEITYLKLKLHKGFKFLTHFGMDHTVMLQSVDQNQEVLNLPEVVTRNTFYYENRFFKRALQLQTGFTLKYFTSYNMDGYDPVLGEFYTQNNQEFGDFPMIDIFLNGKIRQTRIFFKAEHINALFGKQDYFSAPLHPYRDFTFRFGIVWNFFL</sequence>
<evidence type="ECO:0000313" key="2">
    <source>
        <dbReference type="EMBL" id="GAK96420.1"/>
    </source>
</evidence>
<feature type="chain" id="PRO_5001861442" description="Porin" evidence="1">
    <location>
        <begin position="18"/>
        <end position="660"/>
    </location>
</feature>
<accession>A0A090Q055</accession>
<dbReference type="eggNOG" id="COG4206">
    <property type="taxonomic scope" value="Bacteria"/>
</dbReference>
<keyword evidence="1" id="KW-0732">Signal</keyword>
<comment type="caution">
    <text evidence="2">The sequence shown here is derived from an EMBL/GenBank/DDBJ whole genome shotgun (WGS) entry which is preliminary data.</text>
</comment>
<dbReference type="Proteomes" id="UP000029221">
    <property type="component" value="Unassembled WGS sequence"/>
</dbReference>
<dbReference type="STRING" id="319236.BST91_08145"/>
<keyword evidence="3" id="KW-1185">Reference proteome</keyword>
<reference evidence="2" key="1">
    <citation type="journal article" date="2014" name="Genome Announc.">
        <title>Draft Genome Sequences of Marine Flavobacterium Nonlabens Strains NR17, NR24, NR27, NR32, NR33, and Ara13.</title>
        <authorList>
            <person name="Nakanishi M."/>
            <person name="Meirelles P."/>
            <person name="Suzuki R."/>
            <person name="Takatani N."/>
            <person name="Mino S."/>
            <person name="Suda W."/>
            <person name="Oshima K."/>
            <person name="Hattori M."/>
            <person name="Ohkuma M."/>
            <person name="Hosokawa M."/>
            <person name="Miyashita K."/>
            <person name="Thompson F.L."/>
            <person name="Niwa A."/>
            <person name="Sawabe T."/>
            <person name="Sawabe T."/>
        </authorList>
    </citation>
    <scope>NUCLEOTIDE SEQUENCE [LARGE SCALE GENOMIC DNA]</scope>
    <source>
        <strain evidence="2">JCM 19294</strain>
    </source>
</reference>
<evidence type="ECO:0008006" key="4">
    <source>
        <dbReference type="Google" id="ProtNLM"/>
    </source>
</evidence>